<accession>A0A0A8Y3W0</accession>
<reference evidence="2" key="2">
    <citation type="journal article" date="2015" name="Data Brief">
        <title>Shoot transcriptome of the giant reed, Arundo donax.</title>
        <authorList>
            <person name="Barrero R.A."/>
            <person name="Guerrero F.D."/>
            <person name="Moolhuijzen P."/>
            <person name="Goolsby J.A."/>
            <person name="Tidwell J."/>
            <person name="Bellgard S.E."/>
            <person name="Bellgard M.I."/>
        </authorList>
    </citation>
    <scope>NUCLEOTIDE SEQUENCE</scope>
    <source>
        <tissue evidence="2">Shoot tissue taken approximately 20 cm above the soil surface</tissue>
    </source>
</reference>
<keyword evidence="1" id="KW-0812">Transmembrane</keyword>
<feature type="transmembrane region" description="Helical" evidence="1">
    <location>
        <begin position="20"/>
        <end position="44"/>
    </location>
</feature>
<reference evidence="2" key="1">
    <citation type="submission" date="2014-09" db="EMBL/GenBank/DDBJ databases">
        <authorList>
            <person name="Magalhaes I.L.F."/>
            <person name="Oliveira U."/>
            <person name="Santos F.R."/>
            <person name="Vidigal T.H.D.A."/>
            <person name="Brescovit A.D."/>
            <person name="Santos A.J."/>
        </authorList>
    </citation>
    <scope>NUCLEOTIDE SEQUENCE</scope>
    <source>
        <tissue evidence="2">Shoot tissue taken approximately 20 cm above the soil surface</tissue>
    </source>
</reference>
<protein>
    <submittedName>
        <fullName evidence="2">Uncharacterized protein</fullName>
    </submittedName>
</protein>
<keyword evidence="1" id="KW-1133">Transmembrane helix</keyword>
<proteinExistence type="predicted"/>
<keyword evidence="1" id="KW-0472">Membrane</keyword>
<organism evidence="2">
    <name type="scientific">Arundo donax</name>
    <name type="common">Giant reed</name>
    <name type="synonym">Donax arundinaceus</name>
    <dbReference type="NCBI Taxonomy" id="35708"/>
    <lineage>
        <taxon>Eukaryota</taxon>
        <taxon>Viridiplantae</taxon>
        <taxon>Streptophyta</taxon>
        <taxon>Embryophyta</taxon>
        <taxon>Tracheophyta</taxon>
        <taxon>Spermatophyta</taxon>
        <taxon>Magnoliopsida</taxon>
        <taxon>Liliopsida</taxon>
        <taxon>Poales</taxon>
        <taxon>Poaceae</taxon>
        <taxon>PACMAD clade</taxon>
        <taxon>Arundinoideae</taxon>
        <taxon>Arundineae</taxon>
        <taxon>Arundo</taxon>
    </lineage>
</organism>
<name>A0A0A8Y3W0_ARUDO</name>
<dbReference type="AlphaFoldDB" id="A0A0A8Y3W0"/>
<dbReference type="EMBL" id="GBRH01277351">
    <property type="protein sequence ID" value="JAD20544.1"/>
    <property type="molecule type" value="Transcribed_RNA"/>
</dbReference>
<evidence type="ECO:0000256" key="1">
    <source>
        <dbReference type="SAM" id="Phobius"/>
    </source>
</evidence>
<evidence type="ECO:0000313" key="2">
    <source>
        <dbReference type="EMBL" id="JAD20544.1"/>
    </source>
</evidence>
<sequence>MSLLTHPFSYGLACLYFTTSHLLSAPTSLLLMMLALYLILATALRHF</sequence>